<organism evidence="5 6">
    <name type="scientific">Candidatus Nealsonbacteria bacterium RBG_13_37_56</name>
    <dbReference type="NCBI Taxonomy" id="1801661"/>
    <lineage>
        <taxon>Bacteria</taxon>
        <taxon>Candidatus Nealsoniibacteriota</taxon>
    </lineage>
</organism>
<evidence type="ECO:0000256" key="3">
    <source>
        <dbReference type="PROSITE-ProRule" id="PRU00492"/>
    </source>
</evidence>
<keyword evidence="2 3" id="KW-0067">ATP-binding</keyword>
<dbReference type="SUPFAM" id="SSF52980">
    <property type="entry name" value="Restriction endonuclease-like"/>
    <property type="match status" value="1"/>
</dbReference>
<evidence type="ECO:0000313" key="6">
    <source>
        <dbReference type="Proteomes" id="UP000178893"/>
    </source>
</evidence>
<dbReference type="InterPro" id="IPR005144">
    <property type="entry name" value="ATP-cone_dom"/>
</dbReference>
<proteinExistence type="predicted"/>
<dbReference type="AlphaFoldDB" id="A0A1G2DV53"/>
<dbReference type="Gene3D" id="3.40.1350.10">
    <property type="match status" value="1"/>
</dbReference>
<feature type="domain" description="ATP-cone" evidence="4">
    <location>
        <begin position="4"/>
        <end position="85"/>
    </location>
</feature>
<reference evidence="5 6" key="1">
    <citation type="journal article" date="2016" name="Nat. Commun.">
        <title>Thousands of microbial genomes shed light on interconnected biogeochemical processes in an aquifer system.</title>
        <authorList>
            <person name="Anantharaman K."/>
            <person name="Brown C.T."/>
            <person name="Hug L.A."/>
            <person name="Sharon I."/>
            <person name="Castelle C.J."/>
            <person name="Probst A.J."/>
            <person name="Thomas B.C."/>
            <person name="Singh A."/>
            <person name="Wilkins M.J."/>
            <person name="Karaoz U."/>
            <person name="Brodie E.L."/>
            <person name="Williams K.H."/>
            <person name="Hubbard S.S."/>
            <person name="Banfield J.F."/>
        </authorList>
    </citation>
    <scope>NUCLEOTIDE SEQUENCE [LARGE SCALE GENOMIC DNA]</scope>
</reference>
<dbReference type="GO" id="GO:0005524">
    <property type="term" value="F:ATP binding"/>
    <property type="evidence" value="ECO:0007669"/>
    <property type="project" value="UniProtKB-UniRule"/>
</dbReference>
<dbReference type="GO" id="GO:0003676">
    <property type="term" value="F:nucleic acid binding"/>
    <property type="evidence" value="ECO:0007669"/>
    <property type="project" value="InterPro"/>
</dbReference>
<dbReference type="Pfam" id="PF22357">
    <property type="entry name" value="AF1548-like_C"/>
    <property type="match status" value="1"/>
</dbReference>
<dbReference type="Proteomes" id="UP000178893">
    <property type="component" value="Unassembled WGS sequence"/>
</dbReference>
<evidence type="ECO:0000313" key="5">
    <source>
        <dbReference type="EMBL" id="OGZ17519.1"/>
    </source>
</evidence>
<accession>A0A1G2DV53</accession>
<dbReference type="InterPro" id="IPR011856">
    <property type="entry name" value="tRNA_endonuc-like_dom_sf"/>
</dbReference>
<dbReference type="InterPro" id="IPR054374">
    <property type="entry name" value="AF1548-like_C"/>
</dbReference>
<dbReference type="PROSITE" id="PS51161">
    <property type="entry name" value="ATP_CONE"/>
    <property type="match status" value="1"/>
</dbReference>
<dbReference type="EMBL" id="MHLW01000034">
    <property type="protein sequence ID" value="OGZ17519.1"/>
    <property type="molecule type" value="Genomic_DNA"/>
</dbReference>
<protein>
    <recommendedName>
        <fullName evidence="4">ATP-cone domain-containing protein</fullName>
    </recommendedName>
</protein>
<dbReference type="Pfam" id="PF03477">
    <property type="entry name" value="ATP-cone"/>
    <property type="match status" value="1"/>
</dbReference>
<keyword evidence="1 3" id="KW-0547">Nucleotide-binding</keyword>
<name>A0A1G2DV53_9BACT</name>
<gene>
    <name evidence="5" type="ORF">A2V72_01780</name>
</gene>
<sequence length="273" mass="31239">MPKKYVIKFNGEEDPFSTEKVYQSALRVGASRKLAEEISRKIEKQSYSGIKTSEIFNQVKKALHQEIPHSALRFNLKKAIRKLGPTGFPFEKYIGEILLSQGYQIKINQIIPGFCCEYEIDFTAQKDSFIYIGECKYRNLFDGKVHSKDALANYARFLDISKGNFSKNNQLKSLLVTNTKFTHRAAAYSQCVGVDLLGWRYPGNRGLEYLIESQKLYPITILPDLNKYLAEVFVANGIMLVKDLLDKNRIVKLTNLPEKKLNLLLKQAQLLLS</sequence>
<comment type="caution">
    <text evidence="5">The sequence shown here is derived from an EMBL/GenBank/DDBJ whole genome shotgun (WGS) entry which is preliminary data.</text>
</comment>
<evidence type="ECO:0000256" key="2">
    <source>
        <dbReference type="ARBA" id="ARBA00022840"/>
    </source>
</evidence>
<dbReference type="InterPro" id="IPR011335">
    <property type="entry name" value="Restrct_endonuc-II-like"/>
</dbReference>
<evidence type="ECO:0000256" key="1">
    <source>
        <dbReference type="ARBA" id="ARBA00022741"/>
    </source>
</evidence>
<evidence type="ECO:0000259" key="4">
    <source>
        <dbReference type="PROSITE" id="PS51161"/>
    </source>
</evidence>